<organism evidence="1 2">
    <name type="scientific">Tagetes erecta</name>
    <name type="common">African marigold</name>
    <dbReference type="NCBI Taxonomy" id="13708"/>
    <lineage>
        <taxon>Eukaryota</taxon>
        <taxon>Viridiplantae</taxon>
        <taxon>Streptophyta</taxon>
        <taxon>Embryophyta</taxon>
        <taxon>Tracheophyta</taxon>
        <taxon>Spermatophyta</taxon>
        <taxon>Magnoliopsida</taxon>
        <taxon>eudicotyledons</taxon>
        <taxon>Gunneridae</taxon>
        <taxon>Pentapetalae</taxon>
        <taxon>asterids</taxon>
        <taxon>campanulids</taxon>
        <taxon>Asterales</taxon>
        <taxon>Asteraceae</taxon>
        <taxon>Asteroideae</taxon>
        <taxon>Heliantheae alliance</taxon>
        <taxon>Tageteae</taxon>
        <taxon>Tagetes</taxon>
    </lineage>
</organism>
<protein>
    <submittedName>
        <fullName evidence="1">Uncharacterized protein</fullName>
    </submittedName>
</protein>
<name>A0AAD8NXG0_TARER</name>
<sequence>MTNTKFKEKWYGVKYPVYQSGIGSITLRKSYESHCPNSFVQEQTTTKFLMKWRRGMVGRFGERTEVTEENRERNRKRTRRYT</sequence>
<keyword evidence="2" id="KW-1185">Reference proteome</keyword>
<comment type="caution">
    <text evidence="1">The sequence shown here is derived from an EMBL/GenBank/DDBJ whole genome shotgun (WGS) entry which is preliminary data.</text>
</comment>
<dbReference type="AlphaFoldDB" id="A0AAD8NXG0"/>
<evidence type="ECO:0000313" key="1">
    <source>
        <dbReference type="EMBL" id="KAK1425313.1"/>
    </source>
</evidence>
<proteinExistence type="predicted"/>
<gene>
    <name evidence="1" type="ORF">QVD17_20664</name>
</gene>
<dbReference type="Proteomes" id="UP001229421">
    <property type="component" value="Unassembled WGS sequence"/>
</dbReference>
<accession>A0AAD8NXG0</accession>
<evidence type="ECO:0000313" key="2">
    <source>
        <dbReference type="Proteomes" id="UP001229421"/>
    </source>
</evidence>
<dbReference type="EMBL" id="JAUHHV010000005">
    <property type="protein sequence ID" value="KAK1425313.1"/>
    <property type="molecule type" value="Genomic_DNA"/>
</dbReference>
<reference evidence="1" key="1">
    <citation type="journal article" date="2023" name="bioRxiv">
        <title>Improved chromosome-level genome assembly for marigold (Tagetes erecta).</title>
        <authorList>
            <person name="Jiang F."/>
            <person name="Yuan L."/>
            <person name="Wang S."/>
            <person name="Wang H."/>
            <person name="Xu D."/>
            <person name="Wang A."/>
            <person name="Fan W."/>
        </authorList>
    </citation>
    <scope>NUCLEOTIDE SEQUENCE</scope>
    <source>
        <strain evidence="1">WSJ</strain>
        <tissue evidence="1">Leaf</tissue>
    </source>
</reference>